<feature type="domain" description="DUF1618" evidence="1">
    <location>
        <begin position="4"/>
        <end position="148"/>
    </location>
</feature>
<organism evidence="2">
    <name type="scientific">Panicum hallii</name>
    <dbReference type="NCBI Taxonomy" id="206008"/>
    <lineage>
        <taxon>Eukaryota</taxon>
        <taxon>Viridiplantae</taxon>
        <taxon>Streptophyta</taxon>
        <taxon>Embryophyta</taxon>
        <taxon>Tracheophyta</taxon>
        <taxon>Spermatophyta</taxon>
        <taxon>Magnoliopsida</taxon>
        <taxon>Liliopsida</taxon>
        <taxon>Poales</taxon>
        <taxon>Poaceae</taxon>
        <taxon>PACMAD clade</taxon>
        <taxon>Panicoideae</taxon>
        <taxon>Panicodae</taxon>
        <taxon>Paniceae</taxon>
        <taxon>Panicinae</taxon>
        <taxon>Panicum</taxon>
        <taxon>Panicum sect. Panicum</taxon>
    </lineage>
</organism>
<evidence type="ECO:0000313" key="2">
    <source>
        <dbReference type="EMBL" id="PVH39452.1"/>
    </source>
</evidence>
<evidence type="ECO:0000259" key="1">
    <source>
        <dbReference type="Pfam" id="PF07762"/>
    </source>
</evidence>
<gene>
    <name evidence="2" type="ORF">PAHAL_5G503300</name>
</gene>
<dbReference type="AlphaFoldDB" id="A0A2T8IP39"/>
<accession>A0A2T8IP39</accession>
<protein>
    <recommendedName>
        <fullName evidence="1">DUF1618 domain-containing protein</fullName>
    </recommendedName>
</protein>
<dbReference type="InterPro" id="IPR011676">
    <property type="entry name" value="DUF1618"/>
</dbReference>
<name>A0A2T8IP39_9POAL</name>
<dbReference type="Gramene" id="PVH39452">
    <property type="protein sequence ID" value="PVH39452"/>
    <property type="gene ID" value="PAHAL_5G503300"/>
</dbReference>
<dbReference type="PANTHER" id="PTHR33074">
    <property type="entry name" value="EXPRESSED PROTEIN-RELATED"/>
    <property type="match status" value="1"/>
</dbReference>
<dbReference type="EMBL" id="CM008050">
    <property type="protein sequence ID" value="PVH39452.1"/>
    <property type="molecule type" value="Genomic_DNA"/>
</dbReference>
<dbReference type="PANTHER" id="PTHR33074:SF139">
    <property type="entry name" value="OS09G0567000 PROTEIN"/>
    <property type="match status" value="1"/>
</dbReference>
<sequence length="218" mass="25381">MAFVDLWNGILLYDVFRKDPKLRYVPMPPQLYPSRKPNADPSLTRDIAIVKDRIKLVQVLMKTKESHGNYYYDSWVATTWSRLANFPQEDSWSQDFKLEASDINSDNNPMHFELLKRLPDDEGKPRMSLERLFIGYPTISLDDNDIVYFMTMVENKAWVIAVDMRYKMLKGVAEFGSERTFGITQSRISEHLNMSPETVGNLKRPGMELLGSFSKKHF</sequence>
<dbReference type="Proteomes" id="UP000243499">
    <property type="component" value="Chromosome 5"/>
</dbReference>
<proteinExistence type="predicted"/>
<reference evidence="2" key="1">
    <citation type="submission" date="2018-04" db="EMBL/GenBank/DDBJ databases">
        <title>WGS assembly of Panicum hallii.</title>
        <authorList>
            <person name="Lovell J."/>
            <person name="Jenkins J."/>
            <person name="Lowry D."/>
            <person name="Mamidi S."/>
            <person name="Sreedasyam A."/>
            <person name="Weng X."/>
            <person name="Barry K."/>
            <person name="Bonette J."/>
            <person name="Campitelli B."/>
            <person name="Daum C."/>
            <person name="Gordon S."/>
            <person name="Gould B."/>
            <person name="Lipzen A."/>
            <person name="Macqueen A."/>
            <person name="Palacio-Mejia J."/>
            <person name="Plott C."/>
            <person name="Shakirov E."/>
            <person name="Shu S."/>
            <person name="Yoshinaga Y."/>
            <person name="Zane M."/>
            <person name="Rokhsar D."/>
            <person name="Grimwood J."/>
            <person name="Schmutz J."/>
            <person name="Juenger T."/>
        </authorList>
    </citation>
    <scope>NUCLEOTIDE SEQUENCE [LARGE SCALE GENOMIC DNA]</scope>
    <source>
        <strain evidence="2">FIL2</strain>
    </source>
</reference>
<dbReference type="Pfam" id="PF07762">
    <property type="entry name" value="DUF1618"/>
    <property type="match status" value="1"/>
</dbReference>